<dbReference type="EMBL" id="LK023344">
    <property type="protein sequence ID" value="CDS10926.1"/>
    <property type="molecule type" value="Genomic_DNA"/>
</dbReference>
<protein>
    <submittedName>
        <fullName evidence="1">Uncharacterized protein</fullName>
    </submittedName>
</protein>
<evidence type="ECO:0000313" key="1">
    <source>
        <dbReference type="EMBL" id="CDS10926.1"/>
    </source>
</evidence>
<gene>
    <name evidence="1" type="ORF">LRAMOSA11412</name>
</gene>
<sequence length="167" mass="18835">MKVITPSRAKDGEATMSFSILYEHPDFQDQQLARKAAAIVRQSLTPEAVLFSFPPNTFAHRTDAYKAIENQVGPLDGVRPLSLYDVRARGNLLIEAKFQTPEHIQEAIKTGVSVDGVIYEIPRSQAVSSRSHSRLQISIFAFLRHQKLCCHLITRFELVKSFKDDHA</sequence>
<accession>A0A077WTK0</accession>
<name>A0A077WTK0_9FUNG</name>
<proteinExistence type="predicted"/>
<dbReference type="OrthoDB" id="2280262at2759"/>
<organism evidence="1">
    <name type="scientific">Lichtheimia ramosa</name>
    <dbReference type="NCBI Taxonomy" id="688394"/>
    <lineage>
        <taxon>Eukaryota</taxon>
        <taxon>Fungi</taxon>
        <taxon>Fungi incertae sedis</taxon>
        <taxon>Mucoromycota</taxon>
        <taxon>Mucoromycotina</taxon>
        <taxon>Mucoromycetes</taxon>
        <taxon>Mucorales</taxon>
        <taxon>Lichtheimiaceae</taxon>
        <taxon>Lichtheimia</taxon>
    </lineage>
</organism>
<dbReference type="AlphaFoldDB" id="A0A077WTK0"/>
<reference evidence="1" key="1">
    <citation type="journal article" date="2014" name="Genome Announc.">
        <title>De novo whole-genome sequence and genome annotation of Lichtheimia ramosa.</title>
        <authorList>
            <person name="Linde J."/>
            <person name="Schwartze V."/>
            <person name="Binder U."/>
            <person name="Lass-Florl C."/>
            <person name="Voigt K."/>
            <person name="Horn F."/>
        </authorList>
    </citation>
    <scope>NUCLEOTIDE SEQUENCE</scope>
    <source>
        <strain evidence="1">JMRC FSU:6197</strain>
    </source>
</reference>